<protein>
    <recommendedName>
        <fullName evidence="4">DUF2946 domain-containing protein</fullName>
    </recommendedName>
</protein>
<reference evidence="2 3" key="1">
    <citation type="submission" date="2019-09" db="EMBL/GenBank/DDBJ databases">
        <title>Taxonomic organization of the family Brucellaceae based on a phylogenomic approach.</title>
        <authorList>
            <person name="Leclercq S."/>
            <person name="Cloeckaert A."/>
            <person name="Zygmunt M.S."/>
        </authorList>
    </citation>
    <scope>NUCLEOTIDE SEQUENCE [LARGE SCALE GENOMIC DNA]</scope>
    <source>
        <strain evidence="2 3">WS1830</strain>
    </source>
</reference>
<name>A0A6L3YK99_9HYPH</name>
<keyword evidence="1" id="KW-0732">Signal</keyword>
<organism evidence="2 3">
    <name type="scientific">Brucella tritici</name>
    <dbReference type="NCBI Taxonomy" id="94626"/>
    <lineage>
        <taxon>Bacteria</taxon>
        <taxon>Pseudomonadati</taxon>
        <taxon>Pseudomonadota</taxon>
        <taxon>Alphaproteobacteria</taxon>
        <taxon>Hyphomicrobiales</taxon>
        <taxon>Brucellaceae</taxon>
        <taxon>Brucella/Ochrobactrum group</taxon>
        <taxon>Brucella</taxon>
    </lineage>
</organism>
<gene>
    <name evidence="2" type="ORF">F9L08_15730</name>
</gene>
<dbReference type="EMBL" id="WBVX01000016">
    <property type="protein sequence ID" value="KAB2683301.1"/>
    <property type="molecule type" value="Genomic_DNA"/>
</dbReference>
<dbReference type="Proteomes" id="UP000481643">
    <property type="component" value="Unassembled WGS sequence"/>
</dbReference>
<sequence>MHRAFLKMFIILLMSLVIGIATATAVSRSHAPFEALQDTAKLSEISDDYGGTGQQAPADTCHEACGWLVAWFWPVAAQLHRLHPNQAFDTQQSVPVRLILPPPRSV</sequence>
<evidence type="ECO:0000313" key="2">
    <source>
        <dbReference type="EMBL" id="KAB2683301.1"/>
    </source>
</evidence>
<accession>A0A6L3YK99</accession>
<feature type="chain" id="PRO_5026951634" description="DUF2946 domain-containing protein" evidence="1">
    <location>
        <begin position="24"/>
        <end position="106"/>
    </location>
</feature>
<proteinExistence type="predicted"/>
<evidence type="ECO:0008006" key="4">
    <source>
        <dbReference type="Google" id="ProtNLM"/>
    </source>
</evidence>
<comment type="caution">
    <text evidence="2">The sequence shown here is derived from an EMBL/GenBank/DDBJ whole genome shotgun (WGS) entry which is preliminary data.</text>
</comment>
<dbReference type="RefSeq" id="WP_151652278.1">
    <property type="nucleotide sequence ID" value="NZ_WBVX01000016.1"/>
</dbReference>
<evidence type="ECO:0000313" key="3">
    <source>
        <dbReference type="Proteomes" id="UP000481643"/>
    </source>
</evidence>
<feature type="signal peptide" evidence="1">
    <location>
        <begin position="1"/>
        <end position="23"/>
    </location>
</feature>
<evidence type="ECO:0000256" key="1">
    <source>
        <dbReference type="SAM" id="SignalP"/>
    </source>
</evidence>
<dbReference type="AlphaFoldDB" id="A0A6L3YK99"/>